<keyword evidence="2" id="KW-1185">Reference proteome</keyword>
<dbReference type="EMBL" id="PGOL01044807">
    <property type="protein sequence ID" value="PKH65183.1"/>
    <property type="molecule type" value="Genomic_DNA"/>
</dbReference>
<comment type="caution">
    <text evidence="1">The sequence shown here is derived from an EMBL/GenBank/DDBJ whole genome shotgun (WGS) entry which is preliminary data.</text>
</comment>
<accession>A0A2I0GP35</accession>
<proteinExistence type="predicted"/>
<reference evidence="1 2" key="1">
    <citation type="submission" date="2017-11" db="EMBL/GenBank/DDBJ databases">
        <title>De-novo sequencing of pomegranate (Punica granatum L.) genome.</title>
        <authorList>
            <person name="Akparov Z."/>
            <person name="Amiraslanov A."/>
            <person name="Hajiyeva S."/>
            <person name="Abbasov M."/>
            <person name="Kaur K."/>
            <person name="Hamwieh A."/>
            <person name="Solovyev V."/>
            <person name="Salamov A."/>
            <person name="Braich B."/>
            <person name="Kosarev P."/>
            <person name="Mahmoud A."/>
            <person name="Hajiyev E."/>
            <person name="Babayeva S."/>
            <person name="Izzatullayeva V."/>
            <person name="Mammadov A."/>
            <person name="Mammadov A."/>
            <person name="Sharifova S."/>
            <person name="Ojaghi J."/>
            <person name="Eynullazada K."/>
            <person name="Bayramov B."/>
            <person name="Abdulazimova A."/>
            <person name="Shahmuradov I."/>
        </authorList>
    </citation>
    <scope>NUCLEOTIDE SEQUENCE [LARGE SCALE GENOMIC DNA]</scope>
    <source>
        <strain evidence="2">cv. AG2017</strain>
        <tissue evidence="1">Leaf</tissue>
    </source>
</reference>
<protein>
    <submittedName>
        <fullName evidence="1">Uncharacterized protein</fullName>
    </submittedName>
</protein>
<gene>
    <name evidence="1" type="ORF">CRG98_050174</name>
</gene>
<evidence type="ECO:0000313" key="1">
    <source>
        <dbReference type="EMBL" id="PKH65183.1"/>
    </source>
</evidence>
<sequence length="210" mass="23266">MRFPHPLPRTELTQTQIGERSRSDRGRTVLEVRAVLGGGEVHLDVVEGLALAEVVVVGGGEEAGPVAPHDGLEEFSFSFLVSCSPSRRVPLCGDQQARRNHQICLTGQSRIPQIAPSRWIIYLSMRENVRPMGLFWTRGPSRTKSIDHNISNLGSGLGPNLGWCQSIENGFKQSYNQLAVVDSPLRAIILSVEKSKLLRTIIRNLPRLRL</sequence>
<evidence type="ECO:0000313" key="2">
    <source>
        <dbReference type="Proteomes" id="UP000233551"/>
    </source>
</evidence>
<organism evidence="1 2">
    <name type="scientific">Punica granatum</name>
    <name type="common">Pomegranate</name>
    <dbReference type="NCBI Taxonomy" id="22663"/>
    <lineage>
        <taxon>Eukaryota</taxon>
        <taxon>Viridiplantae</taxon>
        <taxon>Streptophyta</taxon>
        <taxon>Embryophyta</taxon>
        <taxon>Tracheophyta</taxon>
        <taxon>Spermatophyta</taxon>
        <taxon>Magnoliopsida</taxon>
        <taxon>eudicotyledons</taxon>
        <taxon>Gunneridae</taxon>
        <taxon>Pentapetalae</taxon>
        <taxon>rosids</taxon>
        <taxon>malvids</taxon>
        <taxon>Myrtales</taxon>
        <taxon>Lythraceae</taxon>
        <taxon>Punica</taxon>
    </lineage>
</organism>
<dbReference type="Proteomes" id="UP000233551">
    <property type="component" value="Unassembled WGS sequence"/>
</dbReference>
<name>A0A2I0GP35_PUNGR</name>
<dbReference type="AlphaFoldDB" id="A0A2I0GP35"/>